<feature type="domain" description="HTTM-like" evidence="7">
    <location>
        <begin position="26"/>
        <end position="301"/>
    </location>
</feature>
<dbReference type="InterPro" id="IPR052964">
    <property type="entry name" value="Sporulation_signal_mat"/>
</dbReference>
<evidence type="ECO:0000256" key="5">
    <source>
        <dbReference type="SAM" id="MobiDB-lite"/>
    </source>
</evidence>
<feature type="transmembrane region" description="Helical" evidence="6">
    <location>
        <begin position="269"/>
        <end position="291"/>
    </location>
</feature>
<dbReference type="PANTHER" id="PTHR39535">
    <property type="entry name" value="SPORULATION-DELAYING PROTEIN SDPB"/>
    <property type="match status" value="1"/>
</dbReference>
<evidence type="ECO:0000256" key="3">
    <source>
        <dbReference type="ARBA" id="ARBA00022989"/>
    </source>
</evidence>
<gene>
    <name evidence="8" type="ORF">ACFO6V_09215</name>
</gene>
<name>A0ABV9HFQ8_9MICO</name>
<sequence length="323" mass="34787">MTRVLALPAARSLTTLLDDGVRWMTESAHATYGVALMRILFGLGIGGYVAVNFPARDALWGAGARWTTPLGGQALPGDLLLTQACLALLLVAALVAVGWRARWTVPLLLVGWTALTAINPLIADQGHNISRILLVYLCFADSSARWSLDARRRGSGPGPARDDSTRDDPARTARNLAHNAAVLATGAQICLAYVLSGLFKLQGAEWRDGSAVYYPLLLPQFRPWPAVADLIAGSGWLVAAATWGTLALQLTFPLLLLHRHLRTVAVTGALLMHAAIAVVMGLPFFSLFMMAGDCVFLRDASFTRRSRAPVRHALYFGGQRPAR</sequence>
<evidence type="ECO:0000313" key="8">
    <source>
        <dbReference type="EMBL" id="MFC4628410.1"/>
    </source>
</evidence>
<dbReference type="PANTHER" id="PTHR39535:SF2">
    <property type="entry name" value="HTTM DOMAIN-CONTAINING PROTEIN"/>
    <property type="match status" value="1"/>
</dbReference>
<feature type="transmembrane region" description="Helical" evidence="6">
    <location>
        <begin position="32"/>
        <end position="51"/>
    </location>
</feature>
<feature type="transmembrane region" description="Helical" evidence="6">
    <location>
        <begin position="79"/>
        <end position="98"/>
    </location>
</feature>
<dbReference type="EMBL" id="JBHSFI010000003">
    <property type="protein sequence ID" value="MFC4628410.1"/>
    <property type="molecule type" value="Genomic_DNA"/>
</dbReference>
<dbReference type="InterPro" id="IPR053934">
    <property type="entry name" value="HTTM_dom"/>
</dbReference>
<evidence type="ECO:0000256" key="1">
    <source>
        <dbReference type="ARBA" id="ARBA00004127"/>
    </source>
</evidence>
<reference evidence="9" key="1">
    <citation type="journal article" date="2019" name="Int. J. Syst. Evol. Microbiol.">
        <title>The Global Catalogue of Microorganisms (GCM) 10K type strain sequencing project: providing services to taxonomists for standard genome sequencing and annotation.</title>
        <authorList>
            <consortium name="The Broad Institute Genomics Platform"/>
            <consortium name="The Broad Institute Genome Sequencing Center for Infectious Disease"/>
            <person name="Wu L."/>
            <person name="Ma J."/>
        </authorList>
    </citation>
    <scope>NUCLEOTIDE SEQUENCE [LARGE SCALE GENOMIC DNA]</scope>
    <source>
        <strain evidence="9">CCUG 42722</strain>
    </source>
</reference>
<accession>A0ABV9HFQ8</accession>
<evidence type="ECO:0000256" key="4">
    <source>
        <dbReference type="ARBA" id="ARBA00023136"/>
    </source>
</evidence>
<proteinExistence type="predicted"/>
<feature type="transmembrane region" description="Helical" evidence="6">
    <location>
        <begin position="176"/>
        <end position="199"/>
    </location>
</feature>
<evidence type="ECO:0000256" key="6">
    <source>
        <dbReference type="SAM" id="Phobius"/>
    </source>
</evidence>
<comment type="subcellular location">
    <subcellularLocation>
        <location evidence="1">Endomembrane system</location>
        <topology evidence="1">Multi-pass membrane protein</topology>
    </subcellularLocation>
</comment>
<organism evidence="8 9">
    <name type="scientific">Promicromonospora alba</name>
    <dbReference type="NCBI Taxonomy" id="1616110"/>
    <lineage>
        <taxon>Bacteria</taxon>
        <taxon>Bacillati</taxon>
        <taxon>Actinomycetota</taxon>
        <taxon>Actinomycetes</taxon>
        <taxon>Micrococcales</taxon>
        <taxon>Promicromonosporaceae</taxon>
        <taxon>Promicromonospora</taxon>
    </lineage>
</organism>
<keyword evidence="4 6" id="KW-0472">Membrane</keyword>
<dbReference type="InterPro" id="IPR011020">
    <property type="entry name" value="HTTM-like"/>
</dbReference>
<dbReference type="Pfam" id="PF05090">
    <property type="entry name" value="HTTM"/>
    <property type="match status" value="1"/>
</dbReference>
<keyword evidence="2 6" id="KW-0812">Transmembrane</keyword>
<protein>
    <submittedName>
        <fullName evidence="8">HTTM domain-containing protein</fullName>
    </submittedName>
</protein>
<feature type="region of interest" description="Disordered" evidence="5">
    <location>
        <begin position="149"/>
        <end position="170"/>
    </location>
</feature>
<dbReference type="SMART" id="SM00752">
    <property type="entry name" value="HTTM"/>
    <property type="match status" value="1"/>
</dbReference>
<keyword evidence="9" id="KW-1185">Reference proteome</keyword>
<keyword evidence="3 6" id="KW-1133">Transmembrane helix</keyword>
<comment type="caution">
    <text evidence="8">The sequence shown here is derived from an EMBL/GenBank/DDBJ whole genome shotgun (WGS) entry which is preliminary data.</text>
</comment>
<dbReference type="RefSeq" id="WP_377134467.1">
    <property type="nucleotide sequence ID" value="NZ_JBHSFI010000003.1"/>
</dbReference>
<evidence type="ECO:0000256" key="2">
    <source>
        <dbReference type="ARBA" id="ARBA00022692"/>
    </source>
</evidence>
<dbReference type="Proteomes" id="UP001596011">
    <property type="component" value="Unassembled WGS sequence"/>
</dbReference>
<evidence type="ECO:0000313" key="9">
    <source>
        <dbReference type="Proteomes" id="UP001596011"/>
    </source>
</evidence>
<feature type="transmembrane region" description="Helical" evidence="6">
    <location>
        <begin position="236"/>
        <end position="257"/>
    </location>
</feature>
<feature type="compositionally biased region" description="Basic and acidic residues" evidence="5">
    <location>
        <begin position="160"/>
        <end position="170"/>
    </location>
</feature>
<evidence type="ECO:0000259" key="7">
    <source>
        <dbReference type="SMART" id="SM00752"/>
    </source>
</evidence>